<feature type="domain" description="C3H1-type" evidence="5">
    <location>
        <begin position="332"/>
        <end position="358"/>
    </location>
</feature>
<feature type="zinc finger region" description="C3H1-type" evidence="4">
    <location>
        <begin position="278"/>
        <end position="306"/>
    </location>
</feature>
<keyword evidence="2 4" id="KW-0863">Zinc-finger</keyword>
<dbReference type="PANTHER" id="PTHR46156:SF1">
    <property type="entry name" value="ZINC FINGER CCCH DOMAIN-CONTAINING PROTEIN 3"/>
    <property type="match status" value="1"/>
</dbReference>
<dbReference type="PANTHER" id="PTHR46156">
    <property type="entry name" value="CCCH ZINGC FINGER"/>
    <property type="match status" value="1"/>
</dbReference>
<protein>
    <recommendedName>
        <fullName evidence="5">C3H1-type domain-containing protein</fullName>
    </recommendedName>
</protein>
<evidence type="ECO:0000313" key="6">
    <source>
        <dbReference type="EMBL" id="CAF0911525.1"/>
    </source>
</evidence>
<keyword evidence="7" id="KW-1185">Reference proteome</keyword>
<feature type="domain" description="C3H1-type" evidence="5">
    <location>
        <begin position="359"/>
        <end position="383"/>
    </location>
</feature>
<feature type="zinc finger region" description="C3H1-type" evidence="4">
    <location>
        <begin position="332"/>
        <end position="358"/>
    </location>
</feature>
<dbReference type="OrthoDB" id="3247158at2759"/>
<dbReference type="InterPro" id="IPR036855">
    <property type="entry name" value="Znf_CCCH_sf"/>
</dbReference>
<evidence type="ECO:0000256" key="2">
    <source>
        <dbReference type="ARBA" id="ARBA00022771"/>
    </source>
</evidence>
<feature type="zinc finger region" description="C3H1-type" evidence="4">
    <location>
        <begin position="386"/>
        <end position="409"/>
    </location>
</feature>
<dbReference type="InterPro" id="IPR000571">
    <property type="entry name" value="Znf_CCCH"/>
</dbReference>
<dbReference type="PROSITE" id="PS50103">
    <property type="entry name" value="ZF_C3H1"/>
    <property type="match status" value="5"/>
</dbReference>
<feature type="zinc finger region" description="C3H1-type" evidence="4">
    <location>
        <begin position="359"/>
        <end position="383"/>
    </location>
</feature>
<evidence type="ECO:0000313" key="7">
    <source>
        <dbReference type="Proteomes" id="UP000663879"/>
    </source>
</evidence>
<keyword evidence="3 4" id="KW-0862">Zinc</keyword>
<proteinExistence type="predicted"/>
<evidence type="ECO:0000259" key="5">
    <source>
        <dbReference type="PROSITE" id="PS50103"/>
    </source>
</evidence>
<dbReference type="Pfam" id="PF00642">
    <property type="entry name" value="zf-CCCH"/>
    <property type="match status" value="1"/>
</dbReference>
<dbReference type="Gene3D" id="4.10.1000.10">
    <property type="entry name" value="Zinc finger, CCCH-type"/>
    <property type="match status" value="2"/>
</dbReference>
<dbReference type="GO" id="GO:0005634">
    <property type="term" value="C:nucleus"/>
    <property type="evidence" value="ECO:0007669"/>
    <property type="project" value="TreeGrafter"/>
</dbReference>
<evidence type="ECO:0000256" key="3">
    <source>
        <dbReference type="ARBA" id="ARBA00022833"/>
    </source>
</evidence>
<feature type="zinc finger region" description="C3H1-type" evidence="4">
    <location>
        <begin position="310"/>
        <end position="331"/>
    </location>
</feature>
<reference evidence="6" key="1">
    <citation type="submission" date="2021-02" db="EMBL/GenBank/DDBJ databases">
        <authorList>
            <person name="Nowell W R."/>
        </authorList>
    </citation>
    <scope>NUCLEOTIDE SEQUENCE</scope>
    <source>
        <strain evidence="6">Ploen Becks lab</strain>
    </source>
</reference>
<name>A0A814ADI1_9BILA</name>
<evidence type="ECO:0000256" key="1">
    <source>
        <dbReference type="ARBA" id="ARBA00022723"/>
    </source>
</evidence>
<dbReference type="EMBL" id="CAJNOC010002085">
    <property type="protein sequence ID" value="CAF0911525.1"/>
    <property type="molecule type" value="Genomic_DNA"/>
</dbReference>
<gene>
    <name evidence="6" type="ORF">OXX778_LOCUS11929</name>
</gene>
<feature type="domain" description="C3H1-type" evidence="5">
    <location>
        <begin position="278"/>
        <end position="306"/>
    </location>
</feature>
<dbReference type="GO" id="GO:0008270">
    <property type="term" value="F:zinc ion binding"/>
    <property type="evidence" value="ECO:0007669"/>
    <property type="project" value="UniProtKB-KW"/>
</dbReference>
<feature type="non-terminal residue" evidence="6">
    <location>
        <position position="1"/>
    </location>
</feature>
<evidence type="ECO:0000256" key="4">
    <source>
        <dbReference type="PROSITE-ProRule" id="PRU00723"/>
    </source>
</evidence>
<dbReference type="AlphaFoldDB" id="A0A814ADI1"/>
<dbReference type="Proteomes" id="UP000663879">
    <property type="component" value="Unassembled WGS sequence"/>
</dbReference>
<feature type="domain" description="C3H1-type" evidence="5">
    <location>
        <begin position="386"/>
        <end position="409"/>
    </location>
</feature>
<dbReference type="SMART" id="SM00356">
    <property type="entry name" value="ZnF_C3H1"/>
    <property type="match status" value="5"/>
</dbReference>
<organism evidence="6 7">
    <name type="scientific">Brachionus calyciflorus</name>
    <dbReference type="NCBI Taxonomy" id="104777"/>
    <lineage>
        <taxon>Eukaryota</taxon>
        <taxon>Metazoa</taxon>
        <taxon>Spiralia</taxon>
        <taxon>Gnathifera</taxon>
        <taxon>Rotifera</taxon>
        <taxon>Eurotatoria</taxon>
        <taxon>Monogononta</taxon>
        <taxon>Pseudotrocha</taxon>
        <taxon>Ploima</taxon>
        <taxon>Brachionidae</taxon>
        <taxon>Brachionus</taxon>
    </lineage>
</organism>
<dbReference type="SUPFAM" id="SSF90229">
    <property type="entry name" value="CCCH zinc finger"/>
    <property type="match status" value="1"/>
</dbReference>
<feature type="domain" description="C3H1-type" evidence="5">
    <location>
        <begin position="310"/>
        <end position="331"/>
    </location>
</feature>
<keyword evidence="1 4" id="KW-0479">Metal-binding</keyword>
<accession>A0A814ADI1</accession>
<sequence length="475" mass="55033">MYHQPNYKYKSFKKFPSVNNYQTSSHPNQQIFDPTKQRNLNFSYQKPTLSNNAPTSQSNLLKQSIESSNKLDELLNKCKQIGSSSHIKYPNTIQAQNKVMSKANFLTPLNKYKLVKSQSSPQKIPILNKSLTITKNSKSKFKLVNQKCTKQSLNSFLNSNLFNSSKNRFKFIAKKSYLPQLKPLIKTSRNKGLFKIDNCKKRPKTSKKIISRFSLINGSTGRSLIKNKFKLVNSKQLKQEVHMNKIASNLIQRSKMTINRTLLKSQNNLNEKKNLSLNNKKKYCLFYNRFGRCSRGKNCEYIHDPKRVSLCPRFLRGTCKVDNCPFSHDTSPEKMPLCSFFASGCCNRENCPYQHVFYGKDAKFCVDFAKGYCPLGTKCESIHLLECPDFEKHKKCPRGKKCPLLHRKKKKENKISDNCVMKIEDKKSDVLAFFPDFKPKENNNIQISTANKIEIENNKLDMFKLRPSFDKRNVK</sequence>
<comment type="caution">
    <text evidence="6">The sequence shown here is derived from an EMBL/GenBank/DDBJ whole genome shotgun (WGS) entry which is preliminary data.</text>
</comment>